<dbReference type="RefSeq" id="WP_239369222.1">
    <property type="nucleotide sequence ID" value="NZ_JAKREW010000029.1"/>
</dbReference>
<gene>
    <name evidence="5" type="ORF">L4923_22225</name>
</gene>
<keyword evidence="3" id="KW-0804">Transcription</keyword>
<dbReference type="Proteomes" id="UP001201701">
    <property type="component" value="Unassembled WGS sequence"/>
</dbReference>
<dbReference type="EMBL" id="JAKREW010000029">
    <property type="protein sequence ID" value="MCG7507759.1"/>
    <property type="molecule type" value="Genomic_DNA"/>
</dbReference>
<keyword evidence="1" id="KW-0805">Transcription regulation</keyword>
<dbReference type="PANTHER" id="PTHR46796:SF10">
    <property type="entry name" value="TRANSCRIPTIONAL ACTIVATOR FEAR"/>
    <property type="match status" value="1"/>
</dbReference>
<keyword evidence="2" id="KW-0238">DNA-binding</keyword>
<sequence length="250" mass="27536">MNEPIVEVRKFSGEVEQHQHDYHQVILPVVGALEIDLGFNAGRVTGSIGLFVPAGCGHTFYSRQSNKFIVLDVPASFVARPGGEDTSPFFAIGPEVHGLIDYMAAFPSSLPPLAPLRQAWTTLLLDRIRDHRHYPDRTELIVRRAMAFMKRKLASPIRIADIAAAAGTSSTRLHDAFARRRATTPHGQLITMRLDAAERMLADSRLTIAEVAVRSGHADQSALTRIMRRERGTSPAALRKLLLGRTEGNA</sequence>
<dbReference type="SUPFAM" id="SSF51182">
    <property type="entry name" value="RmlC-like cupins"/>
    <property type="match status" value="1"/>
</dbReference>
<evidence type="ECO:0000256" key="3">
    <source>
        <dbReference type="ARBA" id="ARBA00023163"/>
    </source>
</evidence>
<evidence type="ECO:0000256" key="2">
    <source>
        <dbReference type="ARBA" id="ARBA00023125"/>
    </source>
</evidence>
<dbReference type="PANTHER" id="PTHR46796">
    <property type="entry name" value="HTH-TYPE TRANSCRIPTIONAL ACTIVATOR RHAS-RELATED"/>
    <property type="match status" value="1"/>
</dbReference>
<dbReference type="InterPro" id="IPR009057">
    <property type="entry name" value="Homeodomain-like_sf"/>
</dbReference>
<dbReference type="InterPro" id="IPR018060">
    <property type="entry name" value="HTH_AraC"/>
</dbReference>
<dbReference type="SUPFAM" id="SSF46689">
    <property type="entry name" value="Homeodomain-like"/>
    <property type="match status" value="2"/>
</dbReference>
<dbReference type="SMART" id="SM00342">
    <property type="entry name" value="HTH_ARAC"/>
    <property type="match status" value="1"/>
</dbReference>
<organism evidence="5 6">
    <name type="scientific">Mesorhizobium retamae</name>
    <dbReference type="NCBI Taxonomy" id="2912854"/>
    <lineage>
        <taxon>Bacteria</taxon>
        <taxon>Pseudomonadati</taxon>
        <taxon>Pseudomonadota</taxon>
        <taxon>Alphaproteobacteria</taxon>
        <taxon>Hyphomicrobiales</taxon>
        <taxon>Phyllobacteriaceae</taxon>
        <taxon>Mesorhizobium</taxon>
    </lineage>
</organism>
<dbReference type="InterPro" id="IPR050204">
    <property type="entry name" value="AraC_XylS_family_regulators"/>
</dbReference>
<evidence type="ECO:0000256" key="1">
    <source>
        <dbReference type="ARBA" id="ARBA00023015"/>
    </source>
</evidence>
<proteinExistence type="predicted"/>
<protein>
    <submittedName>
        <fullName evidence="5">AraC family transcriptional regulator</fullName>
    </submittedName>
</protein>
<accession>A0ABS9QJY3</accession>
<keyword evidence="6" id="KW-1185">Reference proteome</keyword>
<name>A0ABS9QJY3_9HYPH</name>
<dbReference type="Gene3D" id="1.10.10.60">
    <property type="entry name" value="Homeodomain-like"/>
    <property type="match status" value="1"/>
</dbReference>
<dbReference type="InterPro" id="IPR011051">
    <property type="entry name" value="RmlC_Cupin_sf"/>
</dbReference>
<evidence type="ECO:0000259" key="4">
    <source>
        <dbReference type="PROSITE" id="PS01124"/>
    </source>
</evidence>
<dbReference type="Pfam" id="PF12833">
    <property type="entry name" value="HTH_18"/>
    <property type="match status" value="1"/>
</dbReference>
<reference evidence="5 6" key="1">
    <citation type="submission" date="2022-02" db="EMBL/GenBank/DDBJ databases">
        <title>Draft genome sequence of Mezorhizobium retamae strain IRAMC:0171 isolated from Retama raetam nodules.</title>
        <authorList>
            <person name="Bengaied R."/>
            <person name="Sbissi I."/>
            <person name="Huber K."/>
            <person name="Ghodbane F."/>
            <person name="Nouioui I."/>
            <person name="Tarhouni M."/>
            <person name="Gtari M."/>
        </authorList>
    </citation>
    <scope>NUCLEOTIDE SEQUENCE [LARGE SCALE GENOMIC DNA]</scope>
    <source>
        <strain evidence="5 6">IRAMC:0171</strain>
    </source>
</reference>
<dbReference type="PROSITE" id="PS01124">
    <property type="entry name" value="HTH_ARAC_FAMILY_2"/>
    <property type="match status" value="1"/>
</dbReference>
<evidence type="ECO:0000313" key="5">
    <source>
        <dbReference type="EMBL" id="MCG7507759.1"/>
    </source>
</evidence>
<feature type="domain" description="HTH araC/xylS-type" evidence="4">
    <location>
        <begin position="143"/>
        <end position="241"/>
    </location>
</feature>
<evidence type="ECO:0000313" key="6">
    <source>
        <dbReference type="Proteomes" id="UP001201701"/>
    </source>
</evidence>
<comment type="caution">
    <text evidence="5">The sequence shown here is derived from an EMBL/GenBank/DDBJ whole genome shotgun (WGS) entry which is preliminary data.</text>
</comment>